<dbReference type="AlphaFoldDB" id="A0A9J2PXZ0"/>
<protein>
    <recommendedName>
        <fullName evidence="9">Protein Wnt</fullName>
    </recommendedName>
</protein>
<dbReference type="InterPro" id="IPR018161">
    <property type="entry name" value="Wnt_CS"/>
</dbReference>
<evidence type="ECO:0000256" key="8">
    <source>
        <dbReference type="ARBA" id="ARBA00023288"/>
    </source>
</evidence>
<name>A0A9J2PXZ0_ASCLU</name>
<dbReference type="GO" id="GO:0030182">
    <property type="term" value="P:neuron differentiation"/>
    <property type="evidence" value="ECO:0007669"/>
    <property type="project" value="TreeGrafter"/>
</dbReference>
<dbReference type="InterPro" id="IPR005817">
    <property type="entry name" value="Wnt"/>
</dbReference>
<proteinExistence type="inferred from homology"/>
<evidence type="ECO:0000313" key="10">
    <source>
        <dbReference type="Proteomes" id="UP000036681"/>
    </source>
</evidence>
<dbReference type="PROSITE" id="PS00246">
    <property type="entry name" value="WNT1"/>
    <property type="match status" value="1"/>
</dbReference>
<evidence type="ECO:0000256" key="7">
    <source>
        <dbReference type="ARBA" id="ARBA00023157"/>
    </source>
</evidence>
<dbReference type="WBParaSite" id="ALUE_0001501601-mRNA-1">
    <property type="protein sequence ID" value="ALUE_0001501601-mRNA-1"/>
    <property type="gene ID" value="ALUE_0001501601"/>
</dbReference>
<keyword evidence="3 9" id="KW-0217">Developmental protein</keyword>
<evidence type="ECO:0000256" key="1">
    <source>
        <dbReference type="ARBA" id="ARBA00004498"/>
    </source>
</evidence>
<comment type="similarity">
    <text evidence="2 9">Belongs to the Wnt family.</text>
</comment>
<dbReference type="Proteomes" id="UP000036681">
    <property type="component" value="Unplaced"/>
</dbReference>
<comment type="subcellular location">
    <subcellularLocation>
        <location evidence="1 9">Secreted</location>
        <location evidence="1 9">Extracellular space</location>
        <location evidence="1 9">Extracellular matrix</location>
    </subcellularLocation>
</comment>
<evidence type="ECO:0000256" key="6">
    <source>
        <dbReference type="ARBA" id="ARBA00022687"/>
    </source>
</evidence>
<dbReference type="Pfam" id="PF00110">
    <property type="entry name" value="wnt"/>
    <property type="match status" value="2"/>
</dbReference>
<sequence length="366" mass="40013">MPQLASRGRGDKKSDAANYAYFYVRVNVCKSNRRDYLPYYPAFRLLPQAASGAFRSDGIACGLLPGLTRRQRSVCARHPGAIQYVIEGLNAAAQECQLQFADQRWNCTAAHAGFALPQLKIASRETAYVFALSSGAVSHALARACAQGSVPDCGCGPMPTQPSRQFIWAGCSDNVRYANSFGRRFMDAVDLRNTDDASHALARACAQVASRETAYVFALSSGAVSHALARACAQGSVPDCGCGPMPTQPSRQFIWAGCSDNVRYANSFGRRFMDAVDLRNTDDARSLMNLHNNRAGRKLLANNLRRECKCHGVSGSCMTKTCWKAVPRLDYFASILKKKYFHASQVLSSSTCILLSLLNVCMIREI</sequence>
<keyword evidence="5" id="KW-0272">Extracellular matrix</keyword>
<evidence type="ECO:0000256" key="4">
    <source>
        <dbReference type="ARBA" id="ARBA00022525"/>
    </source>
</evidence>
<keyword evidence="8" id="KW-0449">Lipoprotein</keyword>
<dbReference type="GO" id="GO:0045165">
    <property type="term" value="P:cell fate commitment"/>
    <property type="evidence" value="ECO:0007669"/>
    <property type="project" value="TreeGrafter"/>
</dbReference>
<accession>A0A9J2PXZ0</accession>
<dbReference type="SMART" id="SM00097">
    <property type="entry name" value="WNT1"/>
    <property type="match status" value="1"/>
</dbReference>
<keyword evidence="4" id="KW-0964">Secreted</keyword>
<evidence type="ECO:0000256" key="2">
    <source>
        <dbReference type="ARBA" id="ARBA00005683"/>
    </source>
</evidence>
<dbReference type="GO" id="GO:0005109">
    <property type="term" value="F:frizzled binding"/>
    <property type="evidence" value="ECO:0007669"/>
    <property type="project" value="TreeGrafter"/>
</dbReference>
<dbReference type="GO" id="GO:0005125">
    <property type="term" value="F:cytokine activity"/>
    <property type="evidence" value="ECO:0007669"/>
    <property type="project" value="TreeGrafter"/>
</dbReference>
<keyword evidence="6 9" id="KW-0879">Wnt signaling pathway</keyword>
<evidence type="ECO:0000256" key="5">
    <source>
        <dbReference type="ARBA" id="ARBA00022530"/>
    </source>
</evidence>
<keyword evidence="7" id="KW-1015">Disulfide bond</keyword>
<evidence type="ECO:0000256" key="3">
    <source>
        <dbReference type="ARBA" id="ARBA00022473"/>
    </source>
</evidence>
<dbReference type="PANTHER" id="PTHR12027">
    <property type="entry name" value="WNT RELATED"/>
    <property type="match status" value="1"/>
</dbReference>
<dbReference type="GO" id="GO:0060070">
    <property type="term" value="P:canonical Wnt signaling pathway"/>
    <property type="evidence" value="ECO:0007669"/>
    <property type="project" value="TreeGrafter"/>
</dbReference>
<evidence type="ECO:0000313" key="11">
    <source>
        <dbReference type="WBParaSite" id="ALUE_0001501601-mRNA-1"/>
    </source>
</evidence>
<comment type="function">
    <text evidence="9">Ligand for members of the frizzled family of seven transmembrane receptors.</text>
</comment>
<organism evidence="10 11">
    <name type="scientific">Ascaris lumbricoides</name>
    <name type="common">Giant roundworm</name>
    <dbReference type="NCBI Taxonomy" id="6252"/>
    <lineage>
        <taxon>Eukaryota</taxon>
        <taxon>Metazoa</taxon>
        <taxon>Ecdysozoa</taxon>
        <taxon>Nematoda</taxon>
        <taxon>Chromadorea</taxon>
        <taxon>Rhabditida</taxon>
        <taxon>Spirurina</taxon>
        <taxon>Ascaridomorpha</taxon>
        <taxon>Ascaridoidea</taxon>
        <taxon>Ascarididae</taxon>
        <taxon>Ascaris</taxon>
    </lineage>
</organism>
<dbReference type="GO" id="GO:0005615">
    <property type="term" value="C:extracellular space"/>
    <property type="evidence" value="ECO:0007669"/>
    <property type="project" value="TreeGrafter"/>
</dbReference>
<dbReference type="PANTHER" id="PTHR12027:SF114">
    <property type="entry name" value="PROTEIN MOM-2"/>
    <property type="match status" value="1"/>
</dbReference>
<evidence type="ECO:0000256" key="9">
    <source>
        <dbReference type="RuleBase" id="RU003500"/>
    </source>
</evidence>
<dbReference type="PRINTS" id="PR01349">
    <property type="entry name" value="WNTPROTEIN"/>
</dbReference>
<keyword evidence="10" id="KW-1185">Reference proteome</keyword>
<reference evidence="11" key="1">
    <citation type="submission" date="2023-03" db="UniProtKB">
        <authorList>
            <consortium name="WormBaseParasite"/>
        </authorList>
    </citation>
    <scope>IDENTIFICATION</scope>
</reference>